<keyword evidence="2" id="KW-0472">Membrane</keyword>
<feature type="transmembrane region" description="Helical" evidence="2">
    <location>
        <begin position="206"/>
        <end position="228"/>
    </location>
</feature>
<keyword evidence="4" id="KW-1185">Reference proteome</keyword>
<evidence type="ECO:0000256" key="2">
    <source>
        <dbReference type="SAM" id="Phobius"/>
    </source>
</evidence>
<evidence type="ECO:0000313" key="4">
    <source>
        <dbReference type="Proteomes" id="UP001327560"/>
    </source>
</evidence>
<dbReference type="GO" id="GO:0015297">
    <property type="term" value="F:antiporter activity"/>
    <property type="evidence" value="ECO:0007669"/>
    <property type="project" value="InterPro"/>
</dbReference>
<organism evidence="3 4">
    <name type="scientific">Canna indica</name>
    <name type="common">Indian-shot</name>
    <dbReference type="NCBI Taxonomy" id="4628"/>
    <lineage>
        <taxon>Eukaryota</taxon>
        <taxon>Viridiplantae</taxon>
        <taxon>Streptophyta</taxon>
        <taxon>Embryophyta</taxon>
        <taxon>Tracheophyta</taxon>
        <taxon>Spermatophyta</taxon>
        <taxon>Magnoliopsida</taxon>
        <taxon>Liliopsida</taxon>
        <taxon>Zingiberales</taxon>
        <taxon>Cannaceae</taxon>
        <taxon>Canna</taxon>
    </lineage>
</organism>
<dbReference type="PANTHER" id="PTHR11206">
    <property type="entry name" value="MULTIDRUG RESISTANCE PROTEIN"/>
    <property type="match status" value="1"/>
</dbReference>
<dbReference type="AlphaFoldDB" id="A0AAQ3Q6H3"/>
<feature type="transmembrane region" description="Helical" evidence="2">
    <location>
        <begin position="143"/>
        <end position="167"/>
    </location>
</feature>
<comment type="similarity">
    <text evidence="1">Belongs to the multi antimicrobial extrusion (MATE) (TC 2.A.66.1) family.</text>
</comment>
<dbReference type="GO" id="GO:0016020">
    <property type="term" value="C:membrane"/>
    <property type="evidence" value="ECO:0007669"/>
    <property type="project" value="InterPro"/>
</dbReference>
<accession>A0AAQ3Q6H3</accession>
<dbReference type="Pfam" id="PF01554">
    <property type="entry name" value="MatE"/>
    <property type="match status" value="1"/>
</dbReference>
<evidence type="ECO:0000313" key="3">
    <source>
        <dbReference type="EMBL" id="WOL00756.1"/>
    </source>
</evidence>
<feature type="transmembrane region" description="Helical" evidence="2">
    <location>
        <begin position="173"/>
        <end position="194"/>
    </location>
</feature>
<gene>
    <name evidence="3" type="ORF">Cni_G09469</name>
</gene>
<protein>
    <submittedName>
        <fullName evidence="3">Protein DETOXIFICATION 51-like</fullName>
    </submittedName>
</protein>
<feature type="transmembrane region" description="Helical" evidence="2">
    <location>
        <begin position="92"/>
        <end position="112"/>
    </location>
</feature>
<sequence length="260" mass="27418">MCNTSSTAASMSSPGDNNPLLPPHLYLDVLPLSIPPPSHTNIKALLPLPSPSEALREANSILRLSFPIALTATLIYSRSALSMIILGAHGDLPLAAGSLAIAFANITGYSVLSGLSLGMEPLCSQAFGAHQPHLLAQTFHRCVLFLLCSALPIALLWLNMSGILLFLGQDPEVVALAQTYLLLAIPDLVSFSLIHPIRIYLRSQGVTRPLTVAAAVAAAVHLPANYLFVARLRLGVPGVSAAATISNALVLPLDVMKEDK</sequence>
<evidence type="ECO:0000256" key="1">
    <source>
        <dbReference type="ARBA" id="ARBA00010199"/>
    </source>
</evidence>
<keyword evidence="2" id="KW-0812">Transmembrane</keyword>
<dbReference type="Proteomes" id="UP001327560">
    <property type="component" value="Chromosome 3"/>
</dbReference>
<reference evidence="3 4" key="1">
    <citation type="submission" date="2023-10" db="EMBL/GenBank/DDBJ databases">
        <title>Chromosome-scale genome assembly provides insights into flower coloration mechanisms of Canna indica.</title>
        <authorList>
            <person name="Li C."/>
        </authorList>
    </citation>
    <scope>NUCLEOTIDE SEQUENCE [LARGE SCALE GENOMIC DNA]</scope>
    <source>
        <tissue evidence="3">Flower</tissue>
    </source>
</reference>
<dbReference type="EMBL" id="CP136892">
    <property type="protein sequence ID" value="WOL00756.1"/>
    <property type="molecule type" value="Genomic_DNA"/>
</dbReference>
<feature type="transmembrane region" description="Helical" evidence="2">
    <location>
        <begin position="64"/>
        <end position="86"/>
    </location>
</feature>
<dbReference type="InterPro" id="IPR002528">
    <property type="entry name" value="MATE_fam"/>
</dbReference>
<keyword evidence="2" id="KW-1133">Transmembrane helix</keyword>
<name>A0AAQ3Q6H3_9LILI</name>
<proteinExistence type="inferred from homology"/>
<dbReference type="GO" id="GO:0042910">
    <property type="term" value="F:xenobiotic transmembrane transporter activity"/>
    <property type="evidence" value="ECO:0007669"/>
    <property type="project" value="InterPro"/>
</dbReference>